<evidence type="ECO:0000256" key="9">
    <source>
        <dbReference type="ARBA" id="ARBA00023012"/>
    </source>
</evidence>
<proteinExistence type="predicted"/>
<evidence type="ECO:0000259" key="12">
    <source>
        <dbReference type="PROSITE" id="PS50109"/>
    </source>
</evidence>
<protein>
    <recommendedName>
        <fullName evidence="3">histidine kinase</fullName>
        <ecNumber evidence="3">2.7.13.3</ecNumber>
    </recommendedName>
</protein>
<organism evidence="14 15">
    <name type="scientific">Anaerofilum hominis</name>
    <dbReference type="NCBI Taxonomy" id="2763016"/>
    <lineage>
        <taxon>Bacteria</taxon>
        <taxon>Bacillati</taxon>
        <taxon>Bacillota</taxon>
        <taxon>Clostridia</taxon>
        <taxon>Eubacteriales</taxon>
        <taxon>Oscillospiraceae</taxon>
        <taxon>Anaerofilum</taxon>
    </lineage>
</organism>
<dbReference type="Gene3D" id="1.10.287.130">
    <property type="match status" value="1"/>
</dbReference>
<dbReference type="InterPro" id="IPR050428">
    <property type="entry name" value="TCS_sensor_his_kinase"/>
</dbReference>
<name>A0A923L1J9_9FIRM</name>
<feature type="domain" description="Histidine kinase" evidence="12">
    <location>
        <begin position="193"/>
        <end position="404"/>
    </location>
</feature>
<feature type="domain" description="HAMP" evidence="13">
    <location>
        <begin position="126"/>
        <end position="178"/>
    </location>
</feature>
<dbReference type="SUPFAM" id="SSF55874">
    <property type="entry name" value="ATPase domain of HSP90 chaperone/DNA topoisomerase II/histidine kinase"/>
    <property type="match status" value="1"/>
</dbReference>
<dbReference type="GO" id="GO:0000155">
    <property type="term" value="F:phosphorelay sensor kinase activity"/>
    <property type="evidence" value="ECO:0007669"/>
    <property type="project" value="InterPro"/>
</dbReference>
<dbReference type="CDD" id="cd00075">
    <property type="entry name" value="HATPase"/>
    <property type="match status" value="1"/>
</dbReference>
<dbReference type="InterPro" id="IPR003660">
    <property type="entry name" value="HAMP_dom"/>
</dbReference>
<dbReference type="SMART" id="SM00304">
    <property type="entry name" value="HAMP"/>
    <property type="match status" value="1"/>
</dbReference>
<dbReference type="GO" id="GO:0005886">
    <property type="term" value="C:plasma membrane"/>
    <property type="evidence" value="ECO:0007669"/>
    <property type="project" value="TreeGrafter"/>
</dbReference>
<dbReference type="RefSeq" id="WP_186888546.1">
    <property type="nucleotide sequence ID" value="NZ_JACONZ010000004.1"/>
</dbReference>
<dbReference type="InterPro" id="IPR036890">
    <property type="entry name" value="HATPase_C_sf"/>
</dbReference>
<evidence type="ECO:0000313" key="14">
    <source>
        <dbReference type="EMBL" id="MBC5582202.1"/>
    </source>
</evidence>
<dbReference type="Gene3D" id="3.30.565.10">
    <property type="entry name" value="Histidine kinase-like ATPase, C-terminal domain"/>
    <property type="match status" value="1"/>
</dbReference>
<evidence type="ECO:0000256" key="2">
    <source>
        <dbReference type="ARBA" id="ARBA00004370"/>
    </source>
</evidence>
<dbReference type="SUPFAM" id="SSF47384">
    <property type="entry name" value="Homodimeric domain of signal transducing histidine kinase"/>
    <property type="match status" value="1"/>
</dbReference>
<dbReference type="InterPro" id="IPR003661">
    <property type="entry name" value="HisK_dim/P_dom"/>
</dbReference>
<evidence type="ECO:0000313" key="15">
    <source>
        <dbReference type="Proteomes" id="UP000659630"/>
    </source>
</evidence>
<keyword evidence="5" id="KW-0808">Transferase</keyword>
<accession>A0A923L1J9</accession>
<dbReference type="PROSITE" id="PS50109">
    <property type="entry name" value="HIS_KIN"/>
    <property type="match status" value="1"/>
</dbReference>
<dbReference type="PANTHER" id="PTHR45436:SF5">
    <property type="entry name" value="SENSOR HISTIDINE KINASE TRCS"/>
    <property type="match status" value="1"/>
</dbReference>
<evidence type="ECO:0000256" key="7">
    <source>
        <dbReference type="ARBA" id="ARBA00022777"/>
    </source>
</evidence>
<feature type="transmembrane region" description="Helical" evidence="11">
    <location>
        <begin position="12"/>
        <end position="34"/>
    </location>
</feature>
<dbReference type="Pfam" id="PF00672">
    <property type="entry name" value="HAMP"/>
    <property type="match status" value="1"/>
</dbReference>
<dbReference type="Proteomes" id="UP000659630">
    <property type="component" value="Unassembled WGS sequence"/>
</dbReference>
<evidence type="ECO:0000256" key="8">
    <source>
        <dbReference type="ARBA" id="ARBA00022989"/>
    </source>
</evidence>
<dbReference type="SUPFAM" id="SSF158472">
    <property type="entry name" value="HAMP domain-like"/>
    <property type="match status" value="1"/>
</dbReference>
<dbReference type="InterPro" id="IPR036097">
    <property type="entry name" value="HisK_dim/P_sf"/>
</dbReference>
<keyword evidence="8 11" id="KW-1133">Transmembrane helix</keyword>
<feature type="transmembrane region" description="Helical" evidence="11">
    <location>
        <begin position="103"/>
        <end position="124"/>
    </location>
</feature>
<keyword evidence="4" id="KW-0597">Phosphoprotein</keyword>
<evidence type="ECO:0000256" key="6">
    <source>
        <dbReference type="ARBA" id="ARBA00022692"/>
    </source>
</evidence>
<dbReference type="SMART" id="SM00387">
    <property type="entry name" value="HATPase_c"/>
    <property type="match status" value="1"/>
</dbReference>
<evidence type="ECO:0000256" key="4">
    <source>
        <dbReference type="ARBA" id="ARBA00022553"/>
    </source>
</evidence>
<dbReference type="CDD" id="cd06225">
    <property type="entry name" value="HAMP"/>
    <property type="match status" value="1"/>
</dbReference>
<gene>
    <name evidence="14" type="ORF">H8S23_11855</name>
</gene>
<keyword evidence="15" id="KW-1185">Reference proteome</keyword>
<keyword evidence="6 11" id="KW-0812">Transmembrane</keyword>
<dbReference type="SMART" id="SM00388">
    <property type="entry name" value="HisKA"/>
    <property type="match status" value="1"/>
</dbReference>
<evidence type="ECO:0000256" key="1">
    <source>
        <dbReference type="ARBA" id="ARBA00000085"/>
    </source>
</evidence>
<evidence type="ECO:0000256" key="11">
    <source>
        <dbReference type="SAM" id="Phobius"/>
    </source>
</evidence>
<evidence type="ECO:0000256" key="3">
    <source>
        <dbReference type="ARBA" id="ARBA00012438"/>
    </source>
</evidence>
<dbReference type="InterPro" id="IPR005467">
    <property type="entry name" value="His_kinase_dom"/>
</dbReference>
<dbReference type="PANTHER" id="PTHR45436">
    <property type="entry name" value="SENSOR HISTIDINE KINASE YKOH"/>
    <property type="match status" value="1"/>
</dbReference>
<evidence type="ECO:0000256" key="5">
    <source>
        <dbReference type="ARBA" id="ARBA00022679"/>
    </source>
</evidence>
<dbReference type="Gene3D" id="6.10.340.10">
    <property type="match status" value="1"/>
</dbReference>
<dbReference type="AlphaFoldDB" id="A0A923L1J9"/>
<reference evidence="14" key="1">
    <citation type="submission" date="2020-08" db="EMBL/GenBank/DDBJ databases">
        <title>Genome public.</title>
        <authorList>
            <person name="Liu C."/>
            <person name="Sun Q."/>
        </authorList>
    </citation>
    <scope>NUCLEOTIDE SEQUENCE</scope>
    <source>
        <strain evidence="14">BX8</strain>
    </source>
</reference>
<feature type="compositionally biased region" description="Basic and acidic residues" evidence="10">
    <location>
        <begin position="415"/>
        <end position="427"/>
    </location>
</feature>
<evidence type="ECO:0000256" key="10">
    <source>
        <dbReference type="SAM" id="MobiDB-lite"/>
    </source>
</evidence>
<dbReference type="EC" id="2.7.13.3" evidence="3"/>
<dbReference type="EMBL" id="JACONZ010000004">
    <property type="protein sequence ID" value="MBC5582202.1"/>
    <property type="molecule type" value="Genomic_DNA"/>
</dbReference>
<evidence type="ECO:0000259" key="13">
    <source>
        <dbReference type="PROSITE" id="PS50885"/>
    </source>
</evidence>
<keyword evidence="7 14" id="KW-0418">Kinase</keyword>
<dbReference type="CDD" id="cd00082">
    <property type="entry name" value="HisKA"/>
    <property type="match status" value="1"/>
</dbReference>
<comment type="catalytic activity">
    <reaction evidence="1">
        <text>ATP + protein L-histidine = ADP + protein N-phospho-L-histidine.</text>
        <dbReference type="EC" id="2.7.13.3"/>
    </reaction>
</comment>
<dbReference type="InterPro" id="IPR003594">
    <property type="entry name" value="HATPase_dom"/>
</dbReference>
<comment type="caution">
    <text evidence="14">The sequence shown here is derived from an EMBL/GenBank/DDBJ whole genome shotgun (WGS) entry which is preliminary data.</text>
</comment>
<sequence>MDKIKRASSLKWSFAQYLIVCLIAAGLLCILTAVPCEMTRNALGEKYRDYYESDAFLWSYVVDENGDMVGRTRIGITAPDGSALTLEDYMEPRDRVVYTLLRYYPLLMPLYFTASVAVTSILFYRRRLKRPLEVLDAAAGRIAAGELEFAVEVPGQDELHRLGESFETMRAALAENSRELWRTLEDSRKMQAAFAHDLRTPLTVLRGYDEFLMRYQGRLPAEKVRQTLETMHASIDRLENYAQRMGAAQKLERLPLHRAETGLAALAAELARDGAVLCGRRCGFEMKAERLFGTAALDAALVREVFENLVSNAARCAAGRVEAACAYDGSCLSIRVRDDGPGFSASALAHAQEAFWRGEEAGDGHFGLGLHLCAVLCQKHGGALVLGAAPGGGAEVRATFAAEPGEAAPGLPDTVRQEKRSREKENR</sequence>
<keyword evidence="9" id="KW-0902">Two-component regulatory system</keyword>
<dbReference type="PROSITE" id="PS50885">
    <property type="entry name" value="HAMP"/>
    <property type="match status" value="1"/>
</dbReference>
<dbReference type="Pfam" id="PF02518">
    <property type="entry name" value="HATPase_c"/>
    <property type="match status" value="1"/>
</dbReference>
<feature type="region of interest" description="Disordered" evidence="10">
    <location>
        <begin position="402"/>
        <end position="427"/>
    </location>
</feature>
<comment type="subcellular location">
    <subcellularLocation>
        <location evidence="2">Membrane</location>
    </subcellularLocation>
</comment>
<keyword evidence="11" id="KW-0472">Membrane</keyword>
<dbReference type="Pfam" id="PF00512">
    <property type="entry name" value="HisKA"/>
    <property type="match status" value="1"/>
</dbReference>